<keyword evidence="5" id="KW-0547">Nucleotide-binding</keyword>
<dbReference type="CDD" id="cd18793">
    <property type="entry name" value="SF2_C_SNF"/>
    <property type="match status" value="1"/>
</dbReference>
<feature type="compositionally biased region" description="Acidic residues" evidence="16">
    <location>
        <begin position="59"/>
        <end position="68"/>
    </location>
</feature>
<comment type="subcellular location">
    <subcellularLocation>
        <location evidence="1">Nucleus</location>
    </subcellularLocation>
</comment>
<dbReference type="InterPro" id="IPR014001">
    <property type="entry name" value="Helicase_ATP-bd"/>
</dbReference>
<keyword evidence="3" id="KW-0806">Transcription termination</keyword>
<keyword evidence="7" id="KW-0347">Helicase</keyword>
<evidence type="ECO:0000256" key="11">
    <source>
        <dbReference type="ARBA" id="ARBA00023163"/>
    </source>
</evidence>
<evidence type="ECO:0000256" key="15">
    <source>
        <dbReference type="ARBA" id="ARBA00082628"/>
    </source>
</evidence>
<evidence type="ECO:0000259" key="18">
    <source>
        <dbReference type="PROSITE" id="PS51194"/>
    </source>
</evidence>
<evidence type="ECO:0000256" key="14">
    <source>
        <dbReference type="ARBA" id="ARBA00079067"/>
    </source>
</evidence>
<evidence type="ECO:0000256" key="5">
    <source>
        <dbReference type="ARBA" id="ARBA00022741"/>
    </source>
</evidence>
<dbReference type="GO" id="GO:0016787">
    <property type="term" value="F:hydrolase activity"/>
    <property type="evidence" value="ECO:0007669"/>
    <property type="project" value="UniProtKB-KW"/>
</dbReference>
<dbReference type="GO" id="GO:0005737">
    <property type="term" value="C:cytoplasm"/>
    <property type="evidence" value="ECO:0007669"/>
    <property type="project" value="UniProtKB-ARBA"/>
</dbReference>
<organism evidence="19 20">
    <name type="scientific">Acanthoscelides obtectus</name>
    <name type="common">Bean weevil</name>
    <name type="synonym">Bruchus obtectus</name>
    <dbReference type="NCBI Taxonomy" id="200917"/>
    <lineage>
        <taxon>Eukaryota</taxon>
        <taxon>Metazoa</taxon>
        <taxon>Ecdysozoa</taxon>
        <taxon>Arthropoda</taxon>
        <taxon>Hexapoda</taxon>
        <taxon>Insecta</taxon>
        <taxon>Pterygota</taxon>
        <taxon>Neoptera</taxon>
        <taxon>Endopterygota</taxon>
        <taxon>Coleoptera</taxon>
        <taxon>Polyphaga</taxon>
        <taxon>Cucujiformia</taxon>
        <taxon>Chrysomeloidea</taxon>
        <taxon>Chrysomelidae</taxon>
        <taxon>Bruchinae</taxon>
        <taxon>Bruchini</taxon>
        <taxon>Acanthoscelides</taxon>
    </lineage>
</organism>
<evidence type="ECO:0000256" key="2">
    <source>
        <dbReference type="ARBA" id="ARBA00007025"/>
    </source>
</evidence>
<dbReference type="GO" id="GO:0005524">
    <property type="term" value="F:ATP binding"/>
    <property type="evidence" value="ECO:0007669"/>
    <property type="project" value="UniProtKB-KW"/>
</dbReference>
<dbReference type="Proteomes" id="UP001152888">
    <property type="component" value="Unassembled WGS sequence"/>
</dbReference>
<dbReference type="PANTHER" id="PTHR45626">
    <property type="entry name" value="TRANSCRIPTION TERMINATION FACTOR 2-RELATED"/>
    <property type="match status" value="1"/>
</dbReference>
<dbReference type="InterPro" id="IPR050628">
    <property type="entry name" value="SNF2_RAD54_helicase_TF"/>
</dbReference>
<evidence type="ECO:0000256" key="9">
    <source>
        <dbReference type="ARBA" id="ARBA00023015"/>
    </source>
</evidence>
<evidence type="ECO:0000256" key="12">
    <source>
        <dbReference type="ARBA" id="ARBA00023242"/>
    </source>
</evidence>
<evidence type="ECO:0000256" key="7">
    <source>
        <dbReference type="ARBA" id="ARBA00022806"/>
    </source>
</evidence>
<evidence type="ECO:0000313" key="19">
    <source>
        <dbReference type="EMBL" id="CAH1957092.1"/>
    </source>
</evidence>
<reference evidence="19" key="1">
    <citation type="submission" date="2022-03" db="EMBL/GenBank/DDBJ databases">
        <authorList>
            <person name="Sayadi A."/>
        </authorList>
    </citation>
    <scope>NUCLEOTIDE SEQUENCE</scope>
</reference>
<dbReference type="AlphaFoldDB" id="A0A9P0JNW3"/>
<feature type="region of interest" description="Disordered" evidence="16">
    <location>
        <begin position="19"/>
        <end position="115"/>
    </location>
</feature>
<dbReference type="GO" id="GO:0004386">
    <property type="term" value="F:helicase activity"/>
    <property type="evidence" value="ECO:0007669"/>
    <property type="project" value="UniProtKB-KW"/>
</dbReference>
<keyword evidence="20" id="KW-1185">Reference proteome</keyword>
<keyword evidence="11" id="KW-0804">Transcription</keyword>
<dbReference type="InterPro" id="IPR000330">
    <property type="entry name" value="SNF2_N"/>
</dbReference>
<dbReference type="Pfam" id="PF00176">
    <property type="entry name" value="SNF2-rel_dom"/>
    <property type="match status" value="1"/>
</dbReference>
<keyword evidence="10" id="KW-0238">DNA-binding</keyword>
<dbReference type="GO" id="GO:0005634">
    <property type="term" value="C:nucleus"/>
    <property type="evidence" value="ECO:0007669"/>
    <property type="project" value="UniProtKB-SubCell"/>
</dbReference>
<feature type="domain" description="Helicase C-terminal" evidence="18">
    <location>
        <begin position="760"/>
        <end position="916"/>
    </location>
</feature>
<dbReference type="PROSITE" id="PS51192">
    <property type="entry name" value="HELICASE_ATP_BIND_1"/>
    <property type="match status" value="1"/>
</dbReference>
<feature type="compositionally biased region" description="Basic and acidic residues" evidence="16">
    <location>
        <begin position="95"/>
        <end position="104"/>
    </location>
</feature>
<dbReference type="InterPro" id="IPR049730">
    <property type="entry name" value="SNF2/RAD54-like_C"/>
</dbReference>
<gene>
    <name evidence="19" type="ORF">ACAOBT_LOCUS1887</name>
</gene>
<evidence type="ECO:0000256" key="6">
    <source>
        <dbReference type="ARBA" id="ARBA00022801"/>
    </source>
</evidence>
<dbReference type="GO" id="GO:0003677">
    <property type="term" value="F:DNA binding"/>
    <property type="evidence" value="ECO:0007669"/>
    <property type="project" value="UniProtKB-KW"/>
</dbReference>
<evidence type="ECO:0000259" key="17">
    <source>
        <dbReference type="PROSITE" id="PS51192"/>
    </source>
</evidence>
<evidence type="ECO:0000256" key="16">
    <source>
        <dbReference type="SAM" id="MobiDB-lite"/>
    </source>
</evidence>
<dbReference type="InterPro" id="IPR027417">
    <property type="entry name" value="P-loop_NTPase"/>
</dbReference>
<feature type="compositionally biased region" description="Polar residues" evidence="16">
    <location>
        <begin position="71"/>
        <end position="94"/>
    </location>
</feature>
<keyword evidence="4" id="KW-0597">Phosphoprotein</keyword>
<dbReference type="GO" id="GO:0006353">
    <property type="term" value="P:DNA-templated transcription termination"/>
    <property type="evidence" value="ECO:0007669"/>
    <property type="project" value="UniProtKB-KW"/>
</dbReference>
<dbReference type="OrthoDB" id="423559at2759"/>
<feature type="region of interest" description="Disordered" evidence="16">
    <location>
        <begin position="131"/>
        <end position="163"/>
    </location>
</feature>
<keyword evidence="6" id="KW-0378">Hydrolase</keyword>
<evidence type="ECO:0000256" key="3">
    <source>
        <dbReference type="ARBA" id="ARBA00022472"/>
    </source>
</evidence>
<accession>A0A9P0JNW3</accession>
<dbReference type="SMART" id="SM00490">
    <property type="entry name" value="HELICc"/>
    <property type="match status" value="1"/>
</dbReference>
<dbReference type="Pfam" id="PF00271">
    <property type="entry name" value="Helicase_C"/>
    <property type="match status" value="1"/>
</dbReference>
<feature type="compositionally biased region" description="Basic and acidic residues" evidence="16">
    <location>
        <begin position="148"/>
        <end position="163"/>
    </location>
</feature>
<dbReference type="GO" id="GO:0006281">
    <property type="term" value="P:DNA repair"/>
    <property type="evidence" value="ECO:0007669"/>
    <property type="project" value="TreeGrafter"/>
</dbReference>
<dbReference type="FunFam" id="3.40.50.10810:FF:000043">
    <property type="entry name" value="Transcription termination factor 2"/>
    <property type="match status" value="1"/>
</dbReference>
<dbReference type="GO" id="GO:0008094">
    <property type="term" value="F:ATP-dependent activity, acting on DNA"/>
    <property type="evidence" value="ECO:0007669"/>
    <property type="project" value="UniProtKB-ARBA"/>
</dbReference>
<keyword evidence="12" id="KW-0539">Nucleus</keyword>
<dbReference type="InterPro" id="IPR001650">
    <property type="entry name" value="Helicase_C-like"/>
</dbReference>
<dbReference type="PROSITE" id="PS51194">
    <property type="entry name" value="HELICASE_CTER"/>
    <property type="match status" value="1"/>
</dbReference>
<dbReference type="SUPFAM" id="SSF52540">
    <property type="entry name" value="P-loop containing nucleoside triphosphate hydrolases"/>
    <property type="match status" value="2"/>
</dbReference>
<feature type="domain" description="Helicase ATP-binding" evidence="17">
    <location>
        <begin position="355"/>
        <end position="536"/>
    </location>
</feature>
<dbReference type="SMART" id="SM00487">
    <property type="entry name" value="DEXDc"/>
    <property type="match status" value="1"/>
</dbReference>
<proteinExistence type="inferred from homology"/>
<dbReference type="PANTHER" id="PTHR45626:SF50">
    <property type="entry name" value="TRANSCRIPTION TERMINATION FACTOR 2"/>
    <property type="match status" value="1"/>
</dbReference>
<dbReference type="Gene3D" id="3.40.50.10810">
    <property type="entry name" value="Tandem AAA-ATPase domain"/>
    <property type="match status" value="1"/>
</dbReference>
<protein>
    <recommendedName>
        <fullName evidence="13">Transcription termination factor 2</fullName>
    </recommendedName>
    <alternativeName>
        <fullName evidence="15">RNA polymerase II termination factor</fullName>
    </alternativeName>
    <alternativeName>
        <fullName evidence="14">Transcription release factor 2</fullName>
    </alternativeName>
</protein>
<sequence>MSDDSSDSEVSFVVNTKKKGKKLILSSPEYTSDEDVVTSSPTPPRRSVRGRSSVKAEIEDSFNSDDILDQSIEQNSGSSSKSEEQTFNFSSVSSEKSDQPRELSRIPQPLPDDAFATPRQLRDIIQTTSPSLEDAGGVHISDVSRSPTPEEKYPISPIPKEDGVVDTCNASSEVVQISDDEESVVTINTSSVEQNPSSMLTDNRETVTDDVYREQCQKVQKLQSDIQVINNTLRTVKLNLLEDGGQSIRVRRASLEQKLLKEARTLSNMEINRQSGDVPTIEDLEMKINLVLPRTFGQKAMSTFNAQKALTIDGLNELHGSLKTCPTEKDLAEDPEGLKVDLMLHQRRALAWLMWREEQRPSGGILADDMGLGKTLTMIALTMKSLENIHDEEDRGAKEDSQSGAKWKGGTLVVCPASLINQWSGEIDRRTRRGKLSYEVHHGPNRDTKAKRLAKHDIVITTYAIVKNESEKEGALFNIKWKRVVLDEAHQIRNYKCQTSEAACRLAAKSRWALTGTPIHNKELDMYALLKFLRCSPFDDLQVWKRWVGMKDRGGEERLHTVISSIMLRRTKAELVEKGMMNALPERTWELIEVILSKKEMAVYQRILVFSKTLFAQFLYQHAEKKDDYRLAESLKSQEGPNAEFFKMRQKLLGLNRGEEVKQSIILVLLLRLRQICCHPSLIKNMLGGNVGELDGGDGGDEELDLLEQLNNLNLTEENSIHDKSSNENNDPTKTDFNKVASSLLNPSNPVFSPSSISSKIVSLMDVLKNKISLQDDKVVIVSQWSSYLEIIEVFLKRDGYRFERLDGGVPVHKRMEIVNNFNNPSNKIRILMLSLTAGGVGLNLVGANHLFLLDLHWNPQLENQAQDRIYRVGQQKPVFIYKFMAADTIEKRILELQQNKLGIADNMLTGSKQVAANKLTIQDLRKLFEM</sequence>
<comment type="caution">
    <text evidence="19">The sequence shown here is derived from an EMBL/GenBank/DDBJ whole genome shotgun (WGS) entry which is preliminary data.</text>
</comment>
<keyword evidence="8" id="KW-0067">ATP-binding</keyword>
<keyword evidence="9" id="KW-0805">Transcription regulation</keyword>
<evidence type="ECO:0000313" key="20">
    <source>
        <dbReference type="Proteomes" id="UP001152888"/>
    </source>
</evidence>
<evidence type="ECO:0000256" key="4">
    <source>
        <dbReference type="ARBA" id="ARBA00022553"/>
    </source>
</evidence>
<dbReference type="InterPro" id="IPR038718">
    <property type="entry name" value="SNF2-like_sf"/>
</dbReference>
<comment type="similarity">
    <text evidence="2">Belongs to the SNF2/RAD54 helicase family.</text>
</comment>
<evidence type="ECO:0000256" key="1">
    <source>
        <dbReference type="ARBA" id="ARBA00004123"/>
    </source>
</evidence>
<name>A0A9P0JNW3_ACAOB</name>
<evidence type="ECO:0000256" key="13">
    <source>
        <dbReference type="ARBA" id="ARBA00070113"/>
    </source>
</evidence>
<dbReference type="Gene3D" id="3.40.50.300">
    <property type="entry name" value="P-loop containing nucleotide triphosphate hydrolases"/>
    <property type="match status" value="1"/>
</dbReference>
<evidence type="ECO:0000256" key="10">
    <source>
        <dbReference type="ARBA" id="ARBA00023125"/>
    </source>
</evidence>
<evidence type="ECO:0000256" key="8">
    <source>
        <dbReference type="ARBA" id="ARBA00022840"/>
    </source>
</evidence>
<dbReference type="EMBL" id="CAKOFQ010006668">
    <property type="protein sequence ID" value="CAH1957092.1"/>
    <property type="molecule type" value="Genomic_DNA"/>
</dbReference>